<dbReference type="PROSITE" id="PS51767">
    <property type="entry name" value="PEPTIDASE_A1"/>
    <property type="match status" value="1"/>
</dbReference>
<feature type="active site" evidence="7">
    <location>
        <position position="144"/>
    </location>
</feature>
<organism evidence="11 12">
    <name type="scientific">Eucalyptus globulus</name>
    <name type="common">Tasmanian blue gum</name>
    <dbReference type="NCBI Taxonomy" id="34317"/>
    <lineage>
        <taxon>Eukaryota</taxon>
        <taxon>Viridiplantae</taxon>
        <taxon>Streptophyta</taxon>
        <taxon>Embryophyta</taxon>
        <taxon>Tracheophyta</taxon>
        <taxon>Spermatophyta</taxon>
        <taxon>Magnoliopsida</taxon>
        <taxon>eudicotyledons</taxon>
        <taxon>Gunneridae</taxon>
        <taxon>Pentapetalae</taxon>
        <taxon>rosids</taxon>
        <taxon>malvids</taxon>
        <taxon>Myrtales</taxon>
        <taxon>Myrtaceae</taxon>
        <taxon>Myrtoideae</taxon>
        <taxon>Eucalypteae</taxon>
        <taxon>Eucalyptus</taxon>
    </lineage>
</organism>
<evidence type="ECO:0000256" key="2">
    <source>
        <dbReference type="ARBA" id="ARBA00022670"/>
    </source>
</evidence>
<reference evidence="11 12" key="1">
    <citation type="submission" date="2024-11" db="EMBL/GenBank/DDBJ databases">
        <title>Chromosome-level genome assembly of Eucalyptus globulus Labill. provides insights into its genome evolution.</title>
        <authorList>
            <person name="Li X."/>
        </authorList>
    </citation>
    <scope>NUCLEOTIDE SEQUENCE [LARGE SCALE GENOMIC DNA]</scope>
    <source>
        <strain evidence="11">CL2024</strain>
        <tissue evidence="11">Fresh tender leaves</tissue>
    </source>
</reference>
<keyword evidence="12" id="KW-1185">Reference proteome</keyword>
<feature type="chain" id="PRO_5044751577" description="Peptidase A1 domain-containing protein" evidence="9">
    <location>
        <begin position="24"/>
        <end position="469"/>
    </location>
</feature>
<dbReference type="InterPro" id="IPR033873">
    <property type="entry name" value="CND41-like"/>
</dbReference>
<evidence type="ECO:0000259" key="10">
    <source>
        <dbReference type="PROSITE" id="PS51767"/>
    </source>
</evidence>
<keyword evidence="5 8" id="KW-0378">Hydrolase</keyword>
<protein>
    <recommendedName>
        <fullName evidence="10">Peptidase A1 domain-containing protein</fullName>
    </recommendedName>
</protein>
<evidence type="ECO:0000256" key="7">
    <source>
        <dbReference type="PIRSR" id="PIRSR601461-1"/>
    </source>
</evidence>
<dbReference type="Pfam" id="PF14543">
    <property type="entry name" value="TAXi_N"/>
    <property type="match status" value="1"/>
</dbReference>
<keyword evidence="4 8" id="KW-0064">Aspartyl protease</keyword>
<dbReference type="InterPro" id="IPR021109">
    <property type="entry name" value="Peptidase_aspartic_dom_sf"/>
</dbReference>
<evidence type="ECO:0000313" key="11">
    <source>
        <dbReference type="EMBL" id="KAL3745651.1"/>
    </source>
</evidence>
<dbReference type="Proteomes" id="UP001634007">
    <property type="component" value="Unassembled WGS sequence"/>
</dbReference>
<evidence type="ECO:0000256" key="4">
    <source>
        <dbReference type="ARBA" id="ARBA00022750"/>
    </source>
</evidence>
<dbReference type="GO" id="GO:0006508">
    <property type="term" value="P:proteolysis"/>
    <property type="evidence" value="ECO:0007669"/>
    <property type="project" value="UniProtKB-KW"/>
</dbReference>
<comment type="caution">
    <text evidence="11">The sequence shown here is derived from an EMBL/GenBank/DDBJ whole genome shotgun (WGS) entry which is preliminary data.</text>
</comment>
<dbReference type="InterPro" id="IPR033121">
    <property type="entry name" value="PEPTIDASE_A1"/>
</dbReference>
<dbReference type="FunFam" id="2.40.70.10:FF:000021">
    <property type="entry name" value="Aspartyl protease AED1"/>
    <property type="match status" value="1"/>
</dbReference>
<dbReference type="Gene3D" id="2.40.70.10">
    <property type="entry name" value="Acid Proteases"/>
    <property type="match status" value="2"/>
</dbReference>
<proteinExistence type="inferred from homology"/>
<evidence type="ECO:0000256" key="5">
    <source>
        <dbReference type="ARBA" id="ARBA00022801"/>
    </source>
</evidence>
<dbReference type="InterPro" id="IPR032799">
    <property type="entry name" value="TAXi_C"/>
</dbReference>
<name>A0ABD3L149_EUCGL</name>
<sequence>MASSLLSEFVRILLCAFVLSVRSSFEKKVLVHGAQITFPVCSLSPSINCAAPTTNVNSALNLVHKHGPGSQLFDGGPINHTKVLLEDMARVKWIQSKISNSISGTSDLKESNVSLPASYGSGGSSYVVTVGLGTPTKNLTLLFDTGSALTWTQCEPCIGSCYNQTEPIFNPSRSSSYANISCSAPSCIQLPSGTDQLTGCSGSTCVYGASYGDASFTDGFFATETLTLTPTDVITNFEFGCGENNQGTFDGFAGLLGLARDPVSIIEQSATQYGRYFSYCLPRSTSCTGYLTFGRGTVTSASLNFTPMVTIAQNPLFYGINITGISVGGNPLSIPSTVFSNAGAIIDSGTTLTSLPPTAYTALQSAFQKAMANYTSAPPIYPFDTCYDFSMFSTITVPVITFSFDGPINVELDWSGMFYWVNASEVCLAFVANNADTDGVIYGNTQQRTFEVIYDVPGGQIGFGAQGCS</sequence>
<dbReference type="SUPFAM" id="SSF50630">
    <property type="entry name" value="Acid proteases"/>
    <property type="match status" value="1"/>
</dbReference>
<evidence type="ECO:0000256" key="8">
    <source>
        <dbReference type="RuleBase" id="RU000454"/>
    </source>
</evidence>
<evidence type="ECO:0000256" key="6">
    <source>
        <dbReference type="ARBA" id="ARBA00023157"/>
    </source>
</evidence>
<dbReference type="PANTHER" id="PTHR13683:SF750">
    <property type="entry name" value="ASPARTYL PROTEASE AED1"/>
    <property type="match status" value="1"/>
</dbReference>
<dbReference type="GO" id="GO:0004190">
    <property type="term" value="F:aspartic-type endopeptidase activity"/>
    <property type="evidence" value="ECO:0007669"/>
    <property type="project" value="UniProtKB-KW"/>
</dbReference>
<dbReference type="InterPro" id="IPR001969">
    <property type="entry name" value="Aspartic_peptidase_AS"/>
</dbReference>
<dbReference type="EMBL" id="JBJKBG010000003">
    <property type="protein sequence ID" value="KAL3745651.1"/>
    <property type="molecule type" value="Genomic_DNA"/>
</dbReference>
<dbReference type="PRINTS" id="PR00792">
    <property type="entry name" value="PEPSIN"/>
</dbReference>
<evidence type="ECO:0000256" key="9">
    <source>
        <dbReference type="SAM" id="SignalP"/>
    </source>
</evidence>
<dbReference type="CDD" id="cd05472">
    <property type="entry name" value="cnd41_like"/>
    <property type="match status" value="1"/>
</dbReference>
<dbReference type="FunFam" id="2.40.70.10:FF:000013">
    <property type="entry name" value="Aspartyl protease AED1"/>
    <property type="match status" value="1"/>
</dbReference>
<dbReference type="InterPro" id="IPR032861">
    <property type="entry name" value="TAXi_N"/>
</dbReference>
<feature type="signal peptide" evidence="9">
    <location>
        <begin position="1"/>
        <end position="23"/>
    </location>
</feature>
<gene>
    <name evidence="11" type="ORF">ACJRO7_014726</name>
</gene>
<evidence type="ECO:0000256" key="1">
    <source>
        <dbReference type="ARBA" id="ARBA00007447"/>
    </source>
</evidence>
<dbReference type="Pfam" id="PF14541">
    <property type="entry name" value="TAXi_C"/>
    <property type="match status" value="1"/>
</dbReference>
<evidence type="ECO:0000313" key="12">
    <source>
        <dbReference type="Proteomes" id="UP001634007"/>
    </source>
</evidence>
<evidence type="ECO:0000256" key="3">
    <source>
        <dbReference type="ARBA" id="ARBA00022729"/>
    </source>
</evidence>
<dbReference type="InterPro" id="IPR001461">
    <property type="entry name" value="Aspartic_peptidase_A1"/>
</dbReference>
<dbReference type="PROSITE" id="PS00141">
    <property type="entry name" value="ASP_PROTEASE"/>
    <property type="match status" value="2"/>
</dbReference>
<accession>A0ABD3L149</accession>
<comment type="similarity">
    <text evidence="1 8">Belongs to the peptidase A1 family.</text>
</comment>
<keyword evidence="6" id="KW-1015">Disulfide bond</keyword>
<keyword evidence="3 9" id="KW-0732">Signal</keyword>
<keyword evidence="2 8" id="KW-0645">Protease</keyword>
<dbReference type="PANTHER" id="PTHR13683">
    <property type="entry name" value="ASPARTYL PROTEASES"/>
    <property type="match status" value="1"/>
</dbReference>
<feature type="active site" evidence="7">
    <location>
        <position position="347"/>
    </location>
</feature>
<feature type="domain" description="Peptidase A1" evidence="10">
    <location>
        <begin position="126"/>
        <end position="464"/>
    </location>
</feature>
<dbReference type="AlphaFoldDB" id="A0ABD3L149"/>